<sequence>MKQFVATINLMHGILPVSVFAISGLCLAVLLITKPKGSKYFSKLLTQLGSAFLFAIIFGFITWLISDVFLVFGVSLGWLVISSIAAGFAAVGFALSAAIISKGFRRAFAIFSIILFVLATMIRVNMIYGEYTTIGSVFGLGNYPKLEEHNKHNAIMEIKDWNLLAEQNKLPKMPAKGISRSVRIPATQSDFRARIANVYLPPAALTRLAPKLPVMVLLSGQPGSPNRLFAASEIVNTLDAYAKKHNGLAPIVVSPDQNGTSTHNSLCADTKIYGNAQTYLTKDVVNWIRKNLPASTNPALWLMGGFSQGGTCATQIVPAYPKLFGNMYSAGGELEPTYKNRKETINRYFNGNRKEYEKHIPSNIMRKNAPLNQNYYSVAGAWDPKSQVNQSTIAMAAHKAGISVITMISKGSGHDWHTVQNGLKVAIDHLCKDAGIAKHDPDLSSYSNIQVVVNQKVRR</sequence>
<feature type="transmembrane region" description="Helical" evidence="1">
    <location>
        <begin position="12"/>
        <end position="32"/>
    </location>
</feature>
<organism evidence="2 3">
    <name type="scientific">Gardnerella vaginalis</name>
    <dbReference type="NCBI Taxonomy" id="2702"/>
    <lineage>
        <taxon>Bacteria</taxon>
        <taxon>Bacillati</taxon>
        <taxon>Actinomycetota</taxon>
        <taxon>Actinomycetes</taxon>
        <taxon>Bifidobacteriales</taxon>
        <taxon>Bifidobacteriaceae</taxon>
        <taxon>Gardnerella</taxon>
    </lineage>
</organism>
<dbReference type="AlphaFoldDB" id="A0A133NQJ6"/>
<gene>
    <name evidence="2" type="ORF">HMPREF3216_00494</name>
</gene>
<dbReference type="SUPFAM" id="SSF53474">
    <property type="entry name" value="alpha/beta-Hydrolases"/>
    <property type="match status" value="1"/>
</dbReference>
<protein>
    <submittedName>
        <fullName evidence="2">Uncharacterized protein</fullName>
    </submittedName>
</protein>
<evidence type="ECO:0000256" key="1">
    <source>
        <dbReference type="SAM" id="Phobius"/>
    </source>
</evidence>
<proteinExistence type="predicted"/>
<dbReference type="RefSeq" id="WP_060786744.1">
    <property type="nucleotide sequence ID" value="NZ_KQ956813.1"/>
</dbReference>
<dbReference type="Proteomes" id="UP000070558">
    <property type="component" value="Unassembled WGS sequence"/>
</dbReference>
<dbReference type="Gene3D" id="3.40.50.1820">
    <property type="entry name" value="alpha/beta hydrolase"/>
    <property type="match status" value="1"/>
</dbReference>
<dbReference type="PANTHER" id="PTHR48098">
    <property type="entry name" value="ENTEROCHELIN ESTERASE-RELATED"/>
    <property type="match status" value="1"/>
</dbReference>
<name>A0A133NQJ6_GARVA</name>
<dbReference type="Pfam" id="PF00756">
    <property type="entry name" value="Esterase"/>
    <property type="match status" value="1"/>
</dbReference>
<dbReference type="OrthoDB" id="3723842at2"/>
<dbReference type="EMBL" id="LRQA01000029">
    <property type="protein sequence ID" value="KXA18561.1"/>
    <property type="molecule type" value="Genomic_DNA"/>
</dbReference>
<dbReference type="PANTHER" id="PTHR48098:SF1">
    <property type="entry name" value="DIACYLGLYCEROL ACYLTRANSFERASE_MYCOLYLTRANSFERASE AG85A"/>
    <property type="match status" value="1"/>
</dbReference>
<keyword evidence="1" id="KW-1133">Transmembrane helix</keyword>
<feature type="transmembrane region" description="Helical" evidence="1">
    <location>
        <begin position="77"/>
        <end position="100"/>
    </location>
</feature>
<dbReference type="InterPro" id="IPR029058">
    <property type="entry name" value="AB_hydrolase_fold"/>
</dbReference>
<reference evidence="2 3" key="1">
    <citation type="submission" date="2016-01" db="EMBL/GenBank/DDBJ databases">
        <authorList>
            <person name="Oliw E.H."/>
        </authorList>
    </citation>
    <scope>NUCLEOTIDE SEQUENCE [LARGE SCALE GENOMIC DNA]</scope>
    <source>
        <strain evidence="2 3">GED7760B</strain>
    </source>
</reference>
<dbReference type="PATRIC" id="fig|2702.99.peg.487"/>
<feature type="transmembrane region" description="Helical" evidence="1">
    <location>
        <begin position="107"/>
        <end position="128"/>
    </location>
</feature>
<evidence type="ECO:0000313" key="3">
    <source>
        <dbReference type="Proteomes" id="UP000070558"/>
    </source>
</evidence>
<comment type="caution">
    <text evidence="2">The sequence shown here is derived from an EMBL/GenBank/DDBJ whole genome shotgun (WGS) entry which is preliminary data.</text>
</comment>
<dbReference type="InterPro" id="IPR000801">
    <property type="entry name" value="Esterase-like"/>
</dbReference>
<dbReference type="GO" id="GO:0016747">
    <property type="term" value="F:acyltransferase activity, transferring groups other than amino-acyl groups"/>
    <property type="evidence" value="ECO:0007669"/>
    <property type="project" value="TreeGrafter"/>
</dbReference>
<keyword evidence="1" id="KW-0472">Membrane</keyword>
<feature type="transmembrane region" description="Helical" evidence="1">
    <location>
        <begin position="44"/>
        <end position="65"/>
    </location>
</feature>
<keyword evidence="1" id="KW-0812">Transmembrane</keyword>
<accession>A0A133NQJ6</accession>
<dbReference type="InterPro" id="IPR050583">
    <property type="entry name" value="Mycobacterial_A85_antigen"/>
</dbReference>
<evidence type="ECO:0000313" key="2">
    <source>
        <dbReference type="EMBL" id="KXA18561.1"/>
    </source>
</evidence>